<dbReference type="Pfam" id="PF08531">
    <property type="entry name" value="Bac_rhamnosid_N"/>
    <property type="match status" value="1"/>
</dbReference>
<keyword evidence="3" id="KW-0378">Hydrolase</keyword>
<dbReference type="Gene3D" id="2.60.120.260">
    <property type="entry name" value="Galactose-binding domain-like"/>
    <property type="match status" value="2"/>
</dbReference>
<dbReference type="Gene3D" id="2.60.420.10">
    <property type="entry name" value="Maltose phosphorylase, domain 3"/>
    <property type="match status" value="1"/>
</dbReference>
<dbReference type="PANTHER" id="PTHR33307">
    <property type="entry name" value="ALPHA-RHAMNOSIDASE (EUROFUNG)"/>
    <property type="match status" value="1"/>
</dbReference>
<evidence type="ECO:0000313" key="9">
    <source>
        <dbReference type="EMBL" id="OFC70350.1"/>
    </source>
</evidence>
<dbReference type="GO" id="GO:0005975">
    <property type="term" value="P:carbohydrate metabolic process"/>
    <property type="evidence" value="ECO:0007669"/>
    <property type="project" value="InterPro"/>
</dbReference>
<organism evidence="9 10">
    <name type="scientific">Alteromonas confluentis</name>
    <dbReference type="NCBI Taxonomy" id="1656094"/>
    <lineage>
        <taxon>Bacteria</taxon>
        <taxon>Pseudomonadati</taxon>
        <taxon>Pseudomonadota</taxon>
        <taxon>Gammaproteobacteria</taxon>
        <taxon>Alteromonadales</taxon>
        <taxon>Alteromonadaceae</taxon>
        <taxon>Alteromonas/Salinimonas group</taxon>
        <taxon>Alteromonas</taxon>
    </lineage>
</organism>
<dbReference type="Pfam" id="PF17390">
    <property type="entry name" value="Bac_rhamnosid_C"/>
    <property type="match status" value="1"/>
</dbReference>
<keyword evidence="4" id="KW-0732">Signal</keyword>
<dbReference type="InterPro" id="IPR008928">
    <property type="entry name" value="6-hairpin_glycosidase_sf"/>
</dbReference>
<evidence type="ECO:0000259" key="5">
    <source>
        <dbReference type="Pfam" id="PF05592"/>
    </source>
</evidence>
<evidence type="ECO:0000259" key="7">
    <source>
        <dbReference type="Pfam" id="PF17389"/>
    </source>
</evidence>
<evidence type="ECO:0000259" key="6">
    <source>
        <dbReference type="Pfam" id="PF08531"/>
    </source>
</evidence>
<evidence type="ECO:0000256" key="1">
    <source>
        <dbReference type="ARBA" id="ARBA00001445"/>
    </source>
</evidence>
<accession>A0A1E7ZA04</accession>
<feature type="domain" description="Alpha-L-rhamnosidase C-terminal" evidence="8">
    <location>
        <begin position="1099"/>
        <end position="1170"/>
    </location>
</feature>
<feature type="domain" description="Alpha-L-rhamnosidase six-hairpin glycosidase" evidence="7">
    <location>
        <begin position="733"/>
        <end position="1094"/>
    </location>
</feature>
<evidence type="ECO:0000313" key="10">
    <source>
        <dbReference type="Proteomes" id="UP000175691"/>
    </source>
</evidence>
<sequence length="1210" mass="132776">MRKLILTLAVAAPVTILSACSGTGSAGTSSAPFDLAALKTEYRNQPIGIDVTAPRFSWQLAAKGDEKGLNQSAYQIRVTDENGAQVWDSGKQNSAQALHITYQGTPLRPRTQYTWHLTVWDNDGDESQAISTFETGLLDTSLNAWNGATWIGGNDDALPLYGDYLPLFRISADVTIEEGSTAGGIVFAANDPRMMDKFKNIYQVESGEDESYFKIELDVAGVEDGKPATLNFYRAGYTQDDTPDTPVKSFAIKPSLINAYNRHKPHNLLINNEFGNVTVQLDGNPAFWVGAESEEKSGFQLMFPPLVEGATVQLNPLGHNHDYVTYGMLNDVGVAADAGSTVTVSNLTVSNMHTPHSVLFNGAEHGAAFADKSSQVSDTKAGIRFTGSKDSQLVVVDTQSNGMPQLRTEFDVADKVVSKARLYVTARGIYEYYVNGEKVSNDYYNPGLTQYNLTHLYQSYDVTDAVQNGENAMGARLGEGWWSGMLGFGNTWNGFGDRQSLLAQLIITYEDGSESVVITEPGNWQFSDSSPVVYGSLSMGEVYDARIAEEQAGWATTSFEREWEPAAEISLETTKAQNVQPNMMRPAQTLSYNNMKLIGQIGEPAREFTTVQAKSVEEVRPGVFVYDLGQNIVGVPRLHFANGKAGDAVTVRFAEMLYPDLPESGPNVGMIMTENYRAALSQDIYIMTDGEQTFEPHFTSHGFQYIEITGVDKPLPLEAVNGVVVSSVQALTARYESSDQKVNQLWSNLTWSNVDNFLSVPTDCPQRNERMGWSGDINVFAPTATYVSDASQFMRRHLQAMRDTQAESGRYADVAPVGGGFGGVLWGVAGITVAWETYWQYGDKGLLAEHYSSMNEYMTFLHDSIDSETGLSTDSGLGDWLGPQNNQLGADYLATAYHIYALDIMKQVAVILDDDAMAREYREQYDERKAFFNDKFVNDEMQTVGLVGGPSMFNPVAPPAEWAVADTQTSFAVGLAMNAFNDDNAAAMAEKLTHSISSQNVDDTGKTRPAYSLMTGFIGTAWISKALSENGYTDDAYRLLLNDQYPSWLYPIDQGATTIWERLNGYTVEDGFGGNNSMNSFNHYSFGAIGEWLISHSGGIQRLSPGFKTFALKPEFDPQNEIDWVKAEYDSPYGKISSHWQVKNGKFDYRVTIPANTTATISLPGAQQALKIDGDNVKASKFVTNVSRADEMNTFSLGSGTYQITGAVNE</sequence>
<gene>
    <name evidence="9" type="ORF">BFC18_14350</name>
</gene>
<proteinExistence type="predicted"/>
<dbReference type="InterPro" id="IPR013783">
    <property type="entry name" value="Ig-like_fold"/>
</dbReference>
<dbReference type="Pfam" id="PF17389">
    <property type="entry name" value="Bac_rhamnosid6H"/>
    <property type="match status" value="1"/>
</dbReference>
<dbReference type="InterPro" id="IPR035396">
    <property type="entry name" value="Bac_rhamnosid6H"/>
</dbReference>
<evidence type="ECO:0000256" key="4">
    <source>
        <dbReference type="SAM" id="SignalP"/>
    </source>
</evidence>
<dbReference type="InterPro" id="IPR008902">
    <property type="entry name" value="Rhamnosid_concanavalin"/>
</dbReference>
<evidence type="ECO:0000256" key="3">
    <source>
        <dbReference type="ARBA" id="ARBA00022801"/>
    </source>
</evidence>
<evidence type="ECO:0000256" key="2">
    <source>
        <dbReference type="ARBA" id="ARBA00012652"/>
    </source>
</evidence>
<dbReference type="RefSeq" id="WP_070125993.1">
    <property type="nucleotide sequence ID" value="NZ_MDHN01000029.1"/>
</dbReference>
<dbReference type="InterPro" id="IPR016007">
    <property type="entry name" value="Alpha_rhamnosid"/>
</dbReference>
<name>A0A1E7ZA04_9ALTE</name>
<reference evidence="9 10" key="1">
    <citation type="submission" date="2016-08" db="EMBL/GenBank/DDBJ databases">
        <authorList>
            <person name="Seilhamer J.J."/>
        </authorList>
    </citation>
    <scope>NUCLEOTIDE SEQUENCE [LARGE SCALE GENOMIC DNA]</scope>
    <source>
        <strain evidence="9 10">KCTC 42603</strain>
    </source>
</reference>
<dbReference type="Gene3D" id="2.60.40.10">
    <property type="entry name" value="Immunoglobulins"/>
    <property type="match status" value="1"/>
</dbReference>
<dbReference type="InterPro" id="IPR012341">
    <property type="entry name" value="6hp_glycosidase-like_sf"/>
</dbReference>
<dbReference type="Gene3D" id="1.50.10.10">
    <property type="match status" value="1"/>
</dbReference>
<dbReference type="AlphaFoldDB" id="A0A1E7ZA04"/>
<dbReference type="Pfam" id="PF25788">
    <property type="entry name" value="Ig_Rha78A_N"/>
    <property type="match status" value="1"/>
</dbReference>
<evidence type="ECO:0000259" key="8">
    <source>
        <dbReference type="Pfam" id="PF17390"/>
    </source>
</evidence>
<dbReference type="Proteomes" id="UP000175691">
    <property type="component" value="Unassembled WGS sequence"/>
</dbReference>
<dbReference type="PIRSF" id="PIRSF010631">
    <property type="entry name" value="A-rhamnsds"/>
    <property type="match status" value="1"/>
</dbReference>
<dbReference type="OrthoDB" id="9761045at2"/>
<feature type="chain" id="PRO_5009209551" description="alpha-L-rhamnosidase" evidence="4">
    <location>
        <begin position="20"/>
        <end position="1210"/>
    </location>
</feature>
<dbReference type="SUPFAM" id="SSF48208">
    <property type="entry name" value="Six-hairpin glycosidases"/>
    <property type="match status" value="1"/>
</dbReference>
<feature type="signal peptide" evidence="4">
    <location>
        <begin position="1"/>
        <end position="19"/>
    </location>
</feature>
<dbReference type="InterPro" id="IPR035398">
    <property type="entry name" value="Bac_rhamnosid_C"/>
</dbReference>
<comment type="caution">
    <text evidence="9">The sequence shown here is derived from an EMBL/GenBank/DDBJ whole genome shotgun (WGS) entry which is preliminary data.</text>
</comment>
<dbReference type="EC" id="3.2.1.40" evidence="2"/>
<dbReference type="EMBL" id="MDHN01000029">
    <property type="protein sequence ID" value="OFC70350.1"/>
    <property type="molecule type" value="Genomic_DNA"/>
</dbReference>
<keyword evidence="10" id="KW-1185">Reference proteome</keyword>
<feature type="domain" description="Bacterial alpha-L-rhamnosidase N-terminal" evidence="6">
    <location>
        <begin position="416"/>
        <end position="581"/>
    </location>
</feature>
<dbReference type="STRING" id="1656094.BFC18_14350"/>
<dbReference type="PROSITE" id="PS51257">
    <property type="entry name" value="PROKAR_LIPOPROTEIN"/>
    <property type="match status" value="1"/>
</dbReference>
<feature type="domain" description="Alpha-L-rhamnosidase concanavalin-like" evidence="5">
    <location>
        <begin position="618"/>
        <end position="725"/>
    </location>
</feature>
<dbReference type="GO" id="GO:0030596">
    <property type="term" value="F:alpha-L-rhamnosidase activity"/>
    <property type="evidence" value="ECO:0007669"/>
    <property type="project" value="UniProtKB-EC"/>
</dbReference>
<comment type="catalytic activity">
    <reaction evidence="1">
        <text>Hydrolysis of terminal non-reducing alpha-L-rhamnose residues in alpha-L-rhamnosides.</text>
        <dbReference type="EC" id="3.2.1.40"/>
    </reaction>
</comment>
<protein>
    <recommendedName>
        <fullName evidence="2">alpha-L-rhamnosidase</fullName>
        <ecNumber evidence="2">3.2.1.40</ecNumber>
    </recommendedName>
</protein>
<dbReference type="Pfam" id="PF05592">
    <property type="entry name" value="Bac_rhamnosid"/>
    <property type="match status" value="1"/>
</dbReference>
<dbReference type="InterPro" id="IPR013737">
    <property type="entry name" value="Bac_rhamnosid_N"/>
</dbReference>
<dbReference type="PANTHER" id="PTHR33307:SF6">
    <property type="entry name" value="ALPHA-RHAMNOSIDASE (EUROFUNG)-RELATED"/>
    <property type="match status" value="1"/>
</dbReference>